<feature type="signal peptide" evidence="1">
    <location>
        <begin position="1"/>
        <end position="26"/>
    </location>
</feature>
<dbReference type="Gene3D" id="3.10.450.710">
    <property type="entry name" value="Tgt2/MlaC"/>
    <property type="match status" value="1"/>
</dbReference>
<organism evidence="2 3">
    <name type="scientific">Formosimonas limnophila</name>
    <dbReference type="NCBI Taxonomy" id="1384487"/>
    <lineage>
        <taxon>Bacteria</taxon>
        <taxon>Pseudomonadati</taxon>
        <taxon>Pseudomonadota</taxon>
        <taxon>Betaproteobacteria</taxon>
        <taxon>Burkholderiales</taxon>
        <taxon>Burkholderiaceae</taxon>
        <taxon>Formosimonas</taxon>
    </lineage>
</organism>
<dbReference type="Pfam" id="PF05494">
    <property type="entry name" value="MlaC"/>
    <property type="match status" value="1"/>
</dbReference>
<feature type="chain" id="PRO_5035313063" description="Phospholipid transport system substrate-binding protein" evidence="1">
    <location>
        <begin position="27"/>
        <end position="193"/>
    </location>
</feature>
<evidence type="ECO:0008006" key="4">
    <source>
        <dbReference type="Google" id="ProtNLM"/>
    </source>
</evidence>
<dbReference type="EMBL" id="BMZG01000005">
    <property type="protein sequence ID" value="GHA72035.1"/>
    <property type="molecule type" value="Genomic_DNA"/>
</dbReference>
<dbReference type="InterPro" id="IPR042245">
    <property type="entry name" value="Tgt2/MlaC_sf"/>
</dbReference>
<sequence length="193" mass="20766">MFSSVFKKFLVGLCVLGLGVSVSAYAETPEQLIRRLSSNVTTAIKTDAGLKNGSAARVMSYVDTNIMPYVDFRSMVGSVVGPAWGKASAAEQNELLVESKRYLARTYASSLKGGDITSIDVAPTNGNVVRTRINRNNGKPIAVTYSLRNSGGWKVYDVNVQGVSVISTFRSQFKPIADKSGVAGLTAYLKNKR</sequence>
<evidence type="ECO:0000256" key="1">
    <source>
        <dbReference type="SAM" id="SignalP"/>
    </source>
</evidence>
<evidence type="ECO:0000313" key="2">
    <source>
        <dbReference type="EMBL" id="GHA72035.1"/>
    </source>
</evidence>
<reference evidence="2" key="2">
    <citation type="submission" date="2020-09" db="EMBL/GenBank/DDBJ databases">
        <authorList>
            <person name="Sun Q."/>
            <person name="Kim S."/>
        </authorList>
    </citation>
    <scope>NUCLEOTIDE SEQUENCE</scope>
    <source>
        <strain evidence="2">KCTC 32501</strain>
    </source>
</reference>
<dbReference type="AlphaFoldDB" id="A0A8J3CMH3"/>
<dbReference type="PANTHER" id="PTHR36573">
    <property type="entry name" value="INTERMEMBRANE PHOSPHOLIPID TRANSPORT SYSTEM BINDING PROTEIN MLAC"/>
    <property type="match status" value="1"/>
</dbReference>
<dbReference type="RefSeq" id="WP_189492867.1">
    <property type="nucleotide sequence ID" value="NZ_BMZG01000005.1"/>
</dbReference>
<keyword evidence="3" id="KW-1185">Reference proteome</keyword>
<dbReference type="InterPro" id="IPR008869">
    <property type="entry name" value="MlaC/ttg2D"/>
</dbReference>
<comment type="caution">
    <text evidence="2">The sequence shown here is derived from an EMBL/GenBank/DDBJ whole genome shotgun (WGS) entry which is preliminary data.</text>
</comment>
<keyword evidence="1" id="KW-0732">Signal</keyword>
<dbReference type="PANTHER" id="PTHR36573:SF1">
    <property type="entry name" value="INTERMEMBRANE PHOSPHOLIPID TRANSPORT SYSTEM BINDING PROTEIN MLAC"/>
    <property type="match status" value="1"/>
</dbReference>
<name>A0A8J3CMH3_9BURK</name>
<protein>
    <recommendedName>
        <fullName evidence="4">Phospholipid transport system substrate-binding protein</fullName>
    </recommendedName>
</protein>
<evidence type="ECO:0000313" key="3">
    <source>
        <dbReference type="Proteomes" id="UP000614287"/>
    </source>
</evidence>
<proteinExistence type="predicted"/>
<dbReference type="Proteomes" id="UP000614287">
    <property type="component" value="Unassembled WGS sequence"/>
</dbReference>
<gene>
    <name evidence="2" type="ORF">GCM10009007_11220</name>
</gene>
<accession>A0A8J3CMH3</accession>
<reference evidence="2" key="1">
    <citation type="journal article" date="2014" name="Int. J. Syst. Evol. Microbiol.">
        <title>Complete genome sequence of Corynebacterium casei LMG S-19264T (=DSM 44701T), isolated from a smear-ripened cheese.</title>
        <authorList>
            <consortium name="US DOE Joint Genome Institute (JGI-PGF)"/>
            <person name="Walter F."/>
            <person name="Albersmeier A."/>
            <person name="Kalinowski J."/>
            <person name="Ruckert C."/>
        </authorList>
    </citation>
    <scope>NUCLEOTIDE SEQUENCE</scope>
    <source>
        <strain evidence="2">KCTC 32501</strain>
    </source>
</reference>